<dbReference type="GO" id="GO:0006874">
    <property type="term" value="P:intracellular calcium ion homeostasis"/>
    <property type="evidence" value="ECO:0007669"/>
    <property type="project" value="TreeGrafter"/>
</dbReference>
<dbReference type="PANTHER" id="PTHR10846:SF8">
    <property type="entry name" value="INNER MEMBRANE PROTEIN YRBG"/>
    <property type="match status" value="1"/>
</dbReference>
<dbReference type="PANTHER" id="PTHR10846">
    <property type="entry name" value="SODIUM/POTASSIUM/CALCIUM EXCHANGER"/>
    <property type="match status" value="1"/>
</dbReference>
<organism evidence="7 8">
    <name type="scientific">Corallincola holothuriorum</name>
    <dbReference type="NCBI Taxonomy" id="2282215"/>
    <lineage>
        <taxon>Bacteria</taxon>
        <taxon>Pseudomonadati</taxon>
        <taxon>Pseudomonadota</taxon>
        <taxon>Gammaproteobacteria</taxon>
        <taxon>Alteromonadales</taxon>
        <taxon>Psychromonadaceae</taxon>
        <taxon>Corallincola</taxon>
    </lineage>
</organism>
<keyword evidence="2 5" id="KW-0812">Transmembrane</keyword>
<dbReference type="Proteomes" id="UP000252558">
    <property type="component" value="Unassembled WGS sequence"/>
</dbReference>
<proteinExistence type="predicted"/>
<protein>
    <submittedName>
        <fullName evidence="7">Calcium/sodium antiporter</fullName>
    </submittedName>
</protein>
<feature type="domain" description="Sodium/calcium exchanger membrane region" evidence="6">
    <location>
        <begin position="5"/>
        <end position="143"/>
    </location>
</feature>
<feature type="transmembrane region" description="Helical" evidence="5">
    <location>
        <begin position="304"/>
        <end position="321"/>
    </location>
</feature>
<dbReference type="InterPro" id="IPR004837">
    <property type="entry name" value="NaCa_Exmemb"/>
</dbReference>
<reference evidence="7 8" key="1">
    <citation type="submission" date="2018-07" db="EMBL/GenBank/DDBJ databases">
        <title>Corallincola holothuriorum sp. nov., a new facultative anaerobe isolated from sea cucumber Apostichopus japonicus.</title>
        <authorList>
            <person name="Xia H."/>
        </authorList>
    </citation>
    <scope>NUCLEOTIDE SEQUENCE [LARGE SCALE GENOMIC DNA]</scope>
    <source>
        <strain evidence="7 8">C4</strain>
    </source>
</reference>
<sequence>MLIPALIVIVSLIVLVWSADKFVYGAAGLARNLGISPLVIGLTVVAFGSSAPEMLVAASASLNGNPDTAVGNALGSNITNIAMVLGITALVRPLKVSSATLKREFPLLLLITFGVSAMFLDLNLSIIDGCLLVAGLIAFTGLMMRISMQEAKAGDPLITEAEAEIPSDLPTAKAILWLAIGLLLLLGSSELLVTNAVELAHYFGVSDLVIGLTIIAIGTSLPELAASVAGALRNEGDLALGNIIGSNIFNLFAVLAMPALLAPGKIDEQALYRDIPIMIGLTVLLFIFCYGWRGKRILAKWEGGLLAACFIGYQILLFSNLR</sequence>
<dbReference type="InterPro" id="IPR004481">
    <property type="entry name" value="K/Na/Ca-exchanger"/>
</dbReference>
<name>A0A368NJP2_9GAMM</name>
<keyword evidence="4 5" id="KW-0472">Membrane</keyword>
<evidence type="ECO:0000259" key="6">
    <source>
        <dbReference type="Pfam" id="PF01699"/>
    </source>
</evidence>
<comment type="subcellular location">
    <subcellularLocation>
        <location evidence="1">Membrane</location>
        <topology evidence="1">Multi-pass membrane protein</topology>
    </subcellularLocation>
</comment>
<evidence type="ECO:0000256" key="2">
    <source>
        <dbReference type="ARBA" id="ARBA00022692"/>
    </source>
</evidence>
<dbReference type="InterPro" id="IPR044880">
    <property type="entry name" value="NCX_ion-bd_dom_sf"/>
</dbReference>
<comment type="caution">
    <text evidence="7">The sequence shown here is derived from an EMBL/GenBank/DDBJ whole genome shotgun (WGS) entry which is preliminary data.</text>
</comment>
<evidence type="ECO:0000313" key="7">
    <source>
        <dbReference type="EMBL" id="RCU49854.1"/>
    </source>
</evidence>
<feature type="transmembrane region" description="Helical" evidence="5">
    <location>
        <begin position="69"/>
        <end position="91"/>
    </location>
</feature>
<feature type="domain" description="Sodium/calcium exchanger membrane region" evidence="6">
    <location>
        <begin position="174"/>
        <end position="317"/>
    </location>
</feature>
<dbReference type="NCBIfam" id="TIGR00367">
    <property type="entry name" value="calcium/sodium antiporter"/>
    <property type="match status" value="1"/>
</dbReference>
<evidence type="ECO:0000256" key="5">
    <source>
        <dbReference type="SAM" id="Phobius"/>
    </source>
</evidence>
<feature type="transmembrane region" description="Helical" evidence="5">
    <location>
        <begin position="275"/>
        <end position="292"/>
    </location>
</feature>
<feature type="transmembrane region" description="Helical" evidence="5">
    <location>
        <begin position="239"/>
        <end position="263"/>
    </location>
</feature>
<dbReference type="RefSeq" id="WP_114338140.1">
    <property type="nucleotide sequence ID" value="NZ_QPID01000005.1"/>
</dbReference>
<evidence type="ECO:0000256" key="1">
    <source>
        <dbReference type="ARBA" id="ARBA00004141"/>
    </source>
</evidence>
<dbReference type="AlphaFoldDB" id="A0A368NJP2"/>
<dbReference type="OrthoDB" id="9794225at2"/>
<keyword evidence="8" id="KW-1185">Reference proteome</keyword>
<dbReference type="GO" id="GO:0008273">
    <property type="term" value="F:calcium, potassium:sodium antiporter activity"/>
    <property type="evidence" value="ECO:0007669"/>
    <property type="project" value="TreeGrafter"/>
</dbReference>
<keyword evidence="3 5" id="KW-1133">Transmembrane helix</keyword>
<feature type="transmembrane region" description="Helical" evidence="5">
    <location>
        <begin position="174"/>
        <end position="193"/>
    </location>
</feature>
<accession>A0A368NJP2</accession>
<dbReference type="GO" id="GO:0005886">
    <property type="term" value="C:plasma membrane"/>
    <property type="evidence" value="ECO:0007669"/>
    <property type="project" value="TreeGrafter"/>
</dbReference>
<dbReference type="EMBL" id="QPID01000005">
    <property type="protein sequence ID" value="RCU49854.1"/>
    <property type="molecule type" value="Genomic_DNA"/>
</dbReference>
<dbReference type="Pfam" id="PF01699">
    <property type="entry name" value="Na_Ca_ex"/>
    <property type="match status" value="2"/>
</dbReference>
<dbReference type="Gene3D" id="1.20.1420.30">
    <property type="entry name" value="NCX, central ion-binding region"/>
    <property type="match status" value="1"/>
</dbReference>
<dbReference type="GO" id="GO:0005262">
    <property type="term" value="F:calcium channel activity"/>
    <property type="evidence" value="ECO:0007669"/>
    <property type="project" value="TreeGrafter"/>
</dbReference>
<evidence type="ECO:0000256" key="3">
    <source>
        <dbReference type="ARBA" id="ARBA00022989"/>
    </source>
</evidence>
<gene>
    <name evidence="7" type="ORF">DU002_09485</name>
</gene>
<evidence type="ECO:0000313" key="8">
    <source>
        <dbReference type="Proteomes" id="UP000252558"/>
    </source>
</evidence>
<feature type="transmembrane region" description="Helical" evidence="5">
    <location>
        <begin position="126"/>
        <end position="144"/>
    </location>
</feature>
<evidence type="ECO:0000256" key="4">
    <source>
        <dbReference type="ARBA" id="ARBA00023136"/>
    </source>
</evidence>